<gene>
    <name evidence="1" type="ORF">Q4Q35_06700</name>
</gene>
<keyword evidence="2" id="KW-1185">Reference proteome</keyword>
<protein>
    <recommendedName>
        <fullName evidence="3">Glycosyl transferase family 1 domain-containing protein</fullName>
    </recommendedName>
</protein>
<evidence type="ECO:0000313" key="2">
    <source>
        <dbReference type="Proteomes" id="UP001176883"/>
    </source>
</evidence>
<dbReference type="RefSeq" id="WP_303277180.1">
    <property type="nucleotide sequence ID" value="NZ_JAUOEK010000072.1"/>
</dbReference>
<sequence length="380" mass="45310">MKIILYDPLYAEKGHYQRYSKYISKLLCSSNKIEKVYYFTDKSELNWDLNSDKIQIIHNNSSRIEDIQTKFIQVKNEKFKKLKLIISSFLHYYIVLKQLKRIKADKTIFLSQGQLSFWIPVLLFYKNYVVSVIILKWLYETKGVRYFVKKIFELFLKKSNITFFTEDIYQEDTKYLNLSKTFVLSDRFLHTSNSKDTLTKSKNSQEKIKLLTLGTISSNKNPINFLKQFKELEKNIQSRFEYKIYGKIVEENLNELWSLANEIDSVILKDEYINQELYVELMSEADLIVIPYSGTYLRYATSGVMWDCFEKSKLILCPEHELFMHYINHYQIGYTYNQKNFNKVLKGITNNTPKKMINNFEKLQNDFAFDRQVSILEGNL</sequence>
<comment type="caution">
    <text evidence="1">The sequence shown here is derived from an EMBL/GenBank/DDBJ whole genome shotgun (WGS) entry which is preliminary data.</text>
</comment>
<dbReference type="Gene3D" id="3.40.50.2000">
    <property type="entry name" value="Glycogen Phosphorylase B"/>
    <property type="match status" value="1"/>
</dbReference>
<dbReference type="Proteomes" id="UP001176883">
    <property type="component" value="Unassembled WGS sequence"/>
</dbReference>
<dbReference type="SUPFAM" id="SSF53756">
    <property type="entry name" value="UDP-Glycosyltransferase/glycogen phosphorylase"/>
    <property type="match status" value="1"/>
</dbReference>
<dbReference type="EMBL" id="JAUOEK010000072">
    <property type="protein sequence ID" value="MDO5969489.1"/>
    <property type="molecule type" value="Genomic_DNA"/>
</dbReference>
<evidence type="ECO:0000313" key="1">
    <source>
        <dbReference type="EMBL" id="MDO5969489.1"/>
    </source>
</evidence>
<organism evidence="1 2">
    <name type="scientific">Flavivirga aquimarina</name>
    <dbReference type="NCBI Taxonomy" id="2027862"/>
    <lineage>
        <taxon>Bacteria</taxon>
        <taxon>Pseudomonadati</taxon>
        <taxon>Bacteroidota</taxon>
        <taxon>Flavobacteriia</taxon>
        <taxon>Flavobacteriales</taxon>
        <taxon>Flavobacteriaceae</taxon>
        <taxon>Flavivirga</taxon>
    </lineage>
</organism>
<reference evidence="1" key="1">
    <citation type="submission" date="2023-07" db="EMBL/GenBank/DDBJ databases">
        <title>Two novel species in the genus Flavivirga.</title>
        <authorList>
            <person name="Kwon K."/>
        </authorList>
    </citation>
    <scope>NUCLEOTIDE SEQUENCE</scope>
    <source>
        <strain evidence="1">KCTC 52353</strain>
    </source>
</reference>
<evidence type="ECO:0008006" key="3">
    <source>
        <dbReference type="Google" id="ProtNLM"/>
    </source>
</evidence>
<name>A0ABT8W8V3_9FLAO</name>
<proteinExistence type="predicted"/>
<accession>A0ABT8W8V3</accession>